<reference evidence="2 3" key="1">
    <citation type="journal article" date="2014" name="Proc. Natl. Acad. Sci. U.S.A.">
        <title>Molecular dissection of the evolution of carbapenem-resistant multilocus sequence type 258 Klebsiella pneumoniae.</title>
        <authorList>
            <person name="Deleo F.R."/>
            <person name="Chen L."/>
            <person name="Porcella S.F."/>
            <person name="Martens C.A."/>
            <person name="Kobayashi S.D."/>
            <person name="Porter A.R."/>
            <person name="Chavda K.D."/>
            <person name="Jacobs M.R."/>
            <person name="Mathema B."/>
            <person name="Olsen R.J."/>
            <person name="Bonomo R.A."/>
            <person name="Musser J.M."/>
            <person name="Kreiswirth B.N."/>
        </authorList>
    </citation>
    <scope>NUCLEOTIDE SEQUENCE [LARGE SCALE GENOMIC DNA]</scope>
    <source>
        <strain evidence="2">30684/NJST258_2</strain>
    </source>
</reference>
<keyword evidence="1" id="KW-1133">Transmembrane helix</keyword>
<keyword evidence="1" id="KW-0997">Cell inner membrane</keyword>
<organism evidence="2 3">
    <name type="scientific">Klebsiella pneumoniae 30684/NJST258_2</name>
    <dbReference type="NCBI Taxonomy" id="1420013"/>
    <lineage>
        <taxon>Bacteria</taxon>
        <taxon>Pseudomonadati</taxon>
        <taxon>Pseudomonadota</taxon>
        <taxon>Gammaproteobacteria</taxon>
        <taxon>Enterobacterales</taxon>
        <taxon>Enterobacteriaceae</taxon>
        <taxon>Klebsiella/Raoultella group</taxon>
        <taxon>Klebsiella</taxon>
        <taxon>Klebsiella pneumoniae complex</taxon>
    </lineage>
</organism>
<proteinExistence type="inferred from homology"/>
<evidence type="ECO:0000256" key="1">
    <source>
        <dbReference type="HAMAP-Rule" id="MF_00857"/>
    </source>
</evidence>
<keyword evidence="1" id="KW-0131">Cell cycle</keyword>
<evidence type="ECO:0000313" key="3">
    <source>
        <dbReference type="Proteomes" id="UP000019586"/>
    </source>
</evidence>
<dbReference type="PATRIC" id="fig|1420013.3.peg.1841"/>
<keyword evidence="1" id="KW-0132">Cell division</keyword>
<dbReference type="GO" id="GO:0005886">
    <property type="term" value="C:plasma membrane"/>
    <property type="evidence" value="ECO:0007669"/>
    <property type="project" value="UniProtKB-SubCell"/>
</dbReference>
<dbReference type="KEGG" id="kps:KPNJ2_01947"/>
<feature type="transmembrane region" description="Helical" evidence="1">
    <location>
        <begin position="25"/>
        <end position="46"/>
    </location>
</feature>
<feature type="transmembrane region" description="Helical" evidence="1">
    <location>
        <begin position="70"/>
        <end position="93"/>
    </location>
</feature>
<dbReference type="NCBIfam" id="NF038392">
    <property type="entry name" value="div_DrpB_YedR"/>
    <property type="match status" value="1"/>
</dbReference>
<dbReference type="InterPro" id="IPR046385">
    <property type="entry name" value="DrpB"/>
</dbReference>
<accession>W8UXU4</accession>
<comment type="similarity">
    <text evidence="1">Belongs to the DrpB family.</text>
</comment>
<comment type="subcellular location">
    <subcellularLocation>
        <location evidence="1">Cell inner membrane</location>
        <topology evidence="1">Multi-pass membrane protein</topology>
    </subcellularLocation>
    <text evidence="1">Localizes to the septal ring before constriction, only when cells are grown at low ionic strength.</text>
</comment>
<protein>
    <recommendedName>
        <fullName evidence="1">Cell division protein DrpB</fullName>
    </recommendedName>
    <alternativeName>
        <fullName evidence="1">Division ring protein B</fullName>
    </alternativeName>
</protein>
<dbReference type="GO" id="GO:0051301">
    <property type="term" value="P:cell division"/>
    <property type="evidence" value="ECO:0007669"/>
    <property type="project" value="UniProtKB-KW"/>
</dbReference>
<dbReference type="EMBL" id="CP006918">
    <property type="protein sequence ID" value="AHM78727.1"/>
    <property type="molecule type" value="Genomic_DNA"/>
</dbReference>
<dbReference type="AlphaFoldDB" id="W8UXU4"/>
<comment type="function">
    <text evidence="1">A non-essential division protein that localizes to the septal ring in low ionic strength medium.</text>
</comment>
<gene>
    <name evidence="1" type="primary">drpB</name>
    <name evidence="2" type="ORF">KPNJ2_01947</name>
</gene>
<dbReference type="Proteomes" id="UP000019586">
    <property type="component" value="Chromosome"/>
</dbReference>
<evidence type="ECO:0000313" key="2">
    <source>
        <dbReference type="EMBL" id="AHM78727.1"/>
    </source>
</evidence>
<sequence>MTIVCCVTERNEMEEQAKRSPGGKLALWALYAFCGYCVWVIVRYWWVVGKIHSVPGASVEGDFGTTAGKWLGALLGMLVLGGIGSILGAVVWYTRPSRGEQDHQR</sequence>
<keyword evidence="1" id="KW-0472">Membrane</keyword>
<name>W8UXU4_KLEPN</name>
<dbReference type="HOGENOM" id="CLU_168880_1_0_6"/>
<keyword evidence="1" id="KW-1003">Cell membrane</keyword>
<dbReference type="HAMAP" id="MF_00857">
    <property type="entry name" value="DrpB"/>
    <property type="match status" value="1"/>
</dbReference>
<keyword evidence="1" id="KW-0812">Transmembrane</keyword>